<dbReference type="Proteomes" id="UP001369086">
    <property type="component" value="Unassembled WGS sequence"/>
</dbReference>
<dbReference type="PROSITE" id="PS00531">
    <property type="entry name" value="RNASE_T2_2"/>
    <property type="match status" value="1"/>
</dbReference>
<gene>
    <name evidence="4" type="ORF">HHUSO_G32982</name>
</gene>
<comment type="similarity">
    <text evidence="2 3">Belongs to the RNase T2 family.</text>
</comment>
<organism evidence="4 5">
    <name type="scientific">Huso huso</name>
    <name type="common">Beluga</name>
    <name type="synonym">Acipenser huso</name>
    <dbReference type="NCBI Taxonomy" id="61971"/>
    <lineage>
        <taxon>Eukaryota</taxon>
        <taxon>Metazoa</taxon>
        <taxon>Chordata</taxon>
        <taxon>Craniata</taxon>
        <taxon>Vertebrata</taxon>
        <taxon>Euteleostomi</taxon>
        <taxon>Actinopterygii</taxon>
        <taxon>Chondrostei</taxon>
        <taxon>Acipenseriformes</taxon>
        <taxon>Acipenseridae</taxon>
        <taxon>Huso</taxon>
    </lineage>
</organism>
<dbReference type="PANTHER" id="PTHR11240:SF22">
    <property type="entry name" value="RIBONUCLEASE T2"/>
    <property type="match status" value="1"/>
</dbReference>
<evidence type="ECO:0000313" key="5">
    <source>
        <dbReference type="Proteomes" id="UP001369086"/>
    </source>
</evidence>
<keyword evidence="5" id="KW-1185">Reference proteome</keyword>
<evidence type="ECO:0000313" key="4">
    <source>
        <dbReference type="EMBL" id="KAK6469067.1"/>
    </source>
</evidence>
<dbReference type="SUPFAM" id="SSF55895">
    <property type="entry name" value="Ribonuclease Rh-like"/>
    <property type="match status" value="1"/>
</dbReference>
<dbReference type="CDD" id="cd00374">
    <property type="entry name" value="RNase_T2"/>
    <property type="match status" value="1"/>
</dbReference>
<dbReference type="Pfam" id="PF00445">
    <property type="entry name" value="Ribonuclease_T2"/>
    <property type="match status" value="1"/>
</dbReference>
<dbReference type="PANTHER" id="PTHR11240">
    <property type="entry name" value="RIBONUCLEASE T2"/>
    <property type="match status" value="1"/>
</dbReference>
<accession>A0ABR0Y8U7</accession>
<name>A0ABR0Y8U7_HUSHU</name>
<protein>
    <submittedName>
        <fullName evidence="4">Ribonuclease T2-like</fullName>
    </submittedName>
</protein>
<sequence length="205" mass="23542">MGLTPTSILLTQRWAKTECKASNLTDNPACNSKQWTLHGLWPGNVKVIDPVPLSEDFFNTFENYENIMRTEWTFLGIADQNTYITETKTFWKHEWTKHGYCAKDFIGSEDPKIYFQEALRLYRRANLLSILADNNVTPNDNATYRTYQIINAFDGLRPHVNCRKIGNKYYLSEIIICLNQNLKPVNCGTGDTNVCPEGAITYPET</sequence>
<dbReference type="InterPro" id="IPR033130">
    <property type="entry name" value="RNase_T2_His_AS_2"/>
</dbReference>
<dbReference type="PROSITE" id="PS00530">
    <property type="entry name" value="RNASE_T2_1"/>
    <property type="match status" value="1"/>
</dbReference>
<evidence type="ECO:0000256" key="3">
    <source>
        <dbReference type="RuleBase" id="RU004328"/>
    </source>
</evidence>
<proteinExistence type="inferred from homology"/>
<reference evidence="4 5" key="1">
    <citation type="submission" date="2021-05" db="EMBL/GenBank/DDBJ databases">
        <authorList>
            <person name="Zahm M."/>
            <person name="Klopp C."/>
            <person name="Cabau C."/>
            <person name="Kuhl H."/>
            <person name="Suciu R."/>
            <person name="Ciorpac M."/>
            <person name="Holostenco D."/>
            <person name="Gessner J."/>
            <person name="Wuertz S."/>
            <person name="Hohne C."/>
            <person name="Stock M."/>
            <person name="Gislard M."/>
            <person name="Lluch J."/>
            <person name="Milhes M."/>
            <person name="Lampietro C."/>
            <person name="Lopez Roques C."/>
            <person name="Donnadieu C."/>
            <person name="Du K."/>
            <person name="Schartl M."/>
            <person name="Guiguen Y."/>
        </authorList>
    </citation>
    <scope>NUCLEOTIDE SEQUENCE [LARGE SCALE GENOMIC DNA]</scope>
    <source>
        <strain evidence="4">Hh-F2</strain>
        <tissue evidence="4">Blood</tissue>
    </source>
</reference>
<comment type="caution">
    <text evidence="4">The sequence shown here is derived from an EMBL/GenBank/DDBJ whole genome shotgun (WGS) entry which is preliminary data.</text>
</comment>
<comment type="subcellular location">
    <subcellularLocation>
        <location evidence="1">Lysosome lumen</location>
    </subcellularLocation>
</comment>
<dbReference type="EMBL" id="JAHFZB010000041">
    <property type="protein sequence ID" value="KAK6469067.1"/>
    <property type="molecule type" value="Genomic_DNA"/>
</dbReference>
<dbReference type="InterPro" id="IPR036430">
    <property type="entry name" value="RNase_T2-like_sf"/>
</dbReference>
<evidence type="ECO:0000256" key="2">
    <source>
        <dbReference type="ARBA" id="ARBA00007469"/>
    </source>
</evidence>
<dbReference type="InterPro" id="IPR001568">
    <property type="entry name" value="RNase_T2-like"/>
</dbReference>
<dbReference type="InterPro" id="IPR018188">
    <property type="entry name" value="RNase_T2_His_AS_1"/>
</dbReference>
<dbReference type="Gene3D" id="3.90.730.10">
    <property type="entry name" value="Ribonuclease T2-like"/>
    <property type="match status" value="1"/>
</dbReference>
<evidence type="ECO:0000256" key="1">
    <source>
        <dbReference type="ARBA" id="ARBA00004227"/>
    </source>
</evidence>